<gene>
    <name evidence="1" type="ORF">CulFRC11_1835</name>
</gene>
<organism evidence="1 2">
    <name type="scientific">Corynebacterium ramonii</name>
    <dbReference type="NCBI Taxonomy" id="3026968"/>
    <lineage>
        <taxon>Bacteria</taxon>
        <taxon>Bacillati</taxon>
        <taxon>Actinomycetota</taxon>
        <taxon>Actinomycetes</taxon>
        <taxon>Mycobacteriales</taxon>
        <taxon>Corynebacteriaceae</taxon>
        <taxon>Corynebacterium</taxon>
    </lineage>
</organism>
<protein>
    <submittedName>
        <fullName evidence="1">Uncharacterized protein</fullName>
    </submittedName>
</protein>
<name>A0ABM5RUT6_9CORY</name>
<proteinExistence type="predicted"/>
<dbReference type="EMBL" id="CP009622">
    <property type="protein sequence ID" value="AIU33385.1"/>
    <property type="molecule type" value="Genomic_DNA"/>
</dbReference>
<evidence type="ECO:0000313" key="2">
    <source>
        <dbReference type="Proteomes" id="UP000029910"/>
    </source>
</evidence>
<reference evidence="1 2" key="1">
    <citation type="journal article" date="2015" name="Genome Announc.">
        <title>Genome Sequence of Corynebacterium ulcerans Strain FRC11.</title>
        <authorList>
            <person name="Benevides Lde J."/>
            <person name="Viana M.V."/>
            <person name="Mariano D.C."/>
            <person name="Rocha Fde S."/>
            <person name="Bagano P.C."/>
            <person name="Folador E.L."/>
            <person name="Pereira F.L."/>
            <person name="Dorella F.A."/>
            <person name="Leal C.A."/>
            <person name="Carvalho A.F."/>
            <person name="Soares Sde C."/>
            <person name="Carneiro A."/>
            <person name="Ramos R."/>
            <person name="Badell-Ocando E."/>
            <person name="Guiso N."/>
            <person name="Silva A."/>
            <person name="Figueiredo H."/>
            <person name="Azevedo V."/>
            <person name="Guimaraes L.C."/>
        </authorList>
    </citation>
    <scope>NUCLEOTIDE SEQUENCE [LARGE SCALE GENOMIC DNA]</scope>
    <source>
        <strain evidence="2">FRC0011</strain>
    </source>
</reference>
<accession>A0ABM5RUT6</accession>
<dbReference type="Proteomes" id="UP000029910">
    <property type="component" value="Chromosome"/>
</dbReference>
<keyword evidence="2" id="KW-1185">Reference proteome</keyword>
<evidence type="ECO:0000313" key="1">
    <source>
        <dbReference type="EMBL" id="AIU33385.1"/>
    </source>
</evidence>
<sequence length="40" mass="4504">MFYFRCDRAAGKSRLKELLGSKDVIAHVFLDVEGFAIGSR</sequence>